<dbReference type="Pfam" id="PF03683">
    <property type="entry name" value="UPF0175"/>
    <property type="match status" value="1"/>
</dbReference>
<accession>A0ABX0H5G1</accession>
<sequence length="93" mass="10331">MPPAGCSIFLHPTIFSEAALIAVKLFKDGKLSTGQAAESVGVSKRTFIELLGEYNVSVFGYNDEELEEDLEKVEFHISKSCVYRNLILNFLNS</sequence>
<evidence type="ECO:0000313" key="2">
    <source>
        <dbReference type="Proteomes" id="UP000649799"/>
    </source>
</evidence>
<gene>
    <name evidence="1" type="ORF">G9Q97_07540</name>
</gene>
<evidence type="ECO:0000313" key="1">
    <source>
        <dbReference type="EMBL" id="NHE56665.1"/>
    </source>
</evidence>
<dbReference type="InterPro" id="IPR005368">
    <property type="entry name" value="UPF0175"/>
</dbReference>
<comment type="caution">
    <text evidence="1">The sequence shown here is derived from an EMBL/GenBank/DDBJ whole genome shotgun (WGS) entry which is preliminary data.</text>
</comment>
<proteinExistence type="predicted"/>
<protein>
    <submittedName>
        <fullName evidence="1">UPF0175 family protein</fullName>
    </submittedName>
</protein>
<dbReference type="EMBL" id="JAANYN010000002">
    <property type="protein sequence ID" value="NHE56665.1"/>
    <property type="molecule type" value="Genomic_DNA"/>
</dbReference>
<organism evidence="1 2">
    <name type="scientific">Cyclobacterium plantarum</name>
    <dbReference type="NCBI Taxonomy" id="2716263"/>
    <lineage>
        <taxon>Bacteria</taxon>
        <taxon>Pseudomonadati</taxon>
        <taxon>Bacteroidota</taxon>
        <taxon>Cytophagia</taxon>
        <taxon>Cytophagales</taxon>
        <taxon>Cyclobacteriaceae</taxon>
        <taxon>Cyclobacterium</taxon>
    </lineage>
</organism>
<keyword evidence="2" id="KW-1185">Reference proteome</keyword>
<name>A0ABX0H5G1_9BACT</name>
<reference evidence="1 2" key="1">
    <citation type="submission" date="2020-03" db="EMBL/GenBank/DDBJ databases">
        <title>Cyclobacterium plantarum sp. nov., a marine bacterium isolated from a coastal-marine wetland.</title>
        <authorList>
            <person name="Sanchez-Porro C."/>
            <person name="Ventosa A."/>
            <person name="Amoozegar M."/>
        </authorList>
    </citation>
    <scope>NUCLEOTIDE SEQUENCE [LARGE SCALE GENOMIC DNA]</scope>
    <source>
        <strain evidence="1 2">GBPx2</strain>
    </source>
</reference>
<dbReference type="Proteomes" id="UP000649799">
    <property type="component" value="Unassembled WGS sequence"/>
</dbReference>